<evidence type="ECO:0000313" key="1">
    <source>
        <dbReference type="EMBL" id="CAA9464505.1"/>
    </source>
</evidence>
<gene>
    <name evidence="1" type="ORF">AVDCRST_MAG38-574</name>
</gene>
<dbReference type="AlphaFoldDB" id="A0A6J4R5A3"/>
<organism evidence="1">
    <name type="scientific">uncultured Solirubrobacteraceae bacterium</name>
    <dbReference type="NCBI Taxonomy" id="1162706"/>
    <lineage>
        <taxon>Bacteria</taxon>
        <taxon>Bacillati</taxon>
        <taxon>Actinomycetota</taxon>
        <taxon>Thermoleophilia</taxon>
        <taxon>Solirubrobacterales</taxon>
        <taxon>Solirubrobacteraceae</taxon>
        <taxon>environmental samples</taxon>
    </lineage>
</organism>
<feature type="non-terminal residue" evidence="1">
    <location>
        <position position="1"/>
    </location>
</feature>
<accession>A0A6J4R5A3</accession>
<reference evidence="1" key="1">
    <citation type="submission" date="2020-02" db="EMBL/GenBank/DDBJ databases">
        <authorList>
            <person name="Meier V. D."/>
        </authorList>
    </citation>
    <scope>NUCLEOTIDE SEQUENCE</scope>
    <source>
        <strain evidence="1">AVDCRST_MAG38</strain>
    </source>
</reference>
<proteinExistence type="predicted"/>
<name>A0A6J4R5A3_9ACTN</name>
<dbReference type="EMBL" id="CADCVJ010000035">
    <property type="protein sequence ID" value="CAA9464505.1"/>
    <property type="molecule type" value="Genomic_DNA"/>
</dbReference>
<protein>
    <submittedName>
        <fullName evidence="1">Uncharacterized protein</fullName>
    </submittedName>
</protein>
<sequence length="124" mass="12898">AKTGDEIELPVTTGTVGVKPLAGRLAHEGGIRFSGGGGSVEATDLRLDLRTGRATAEIEGQRIPLLETSFEPAQLSEDRQRVVLRGRDVTVSDAALAPLNAAIGSDVVPSGLTIGDLTVNARWP</sequence>